<feature type="compositionally biased region" description="Low complexity" evidence="9">
    <location>
        <begin position="1620"/>
        <end position="1629"/>
    </location>
</feature>
<dbReference type="Proteomes" id="UP000719412">
    <property type="component" value="Unassembled WGS sequence"/>
</dbReference>
<feature type="compositionally biased region" description="Polar residues" evidence="9">
    <location>
        <begin position="747"/>
        <end position="771"/>
    </location>
</feature>
<evidence type="ECO:0000256" key="5">
    <source>
        <dbReference type="ARBA" id="ARBA00022771"/>
    </source>
</evidence>
<evidence type="ECO:0000259" key="10">
    <source>
        <dbReference type="PROSITE" id="PS50089"/>
    </source>
</evidence>
<feature type="compositionally biased region" description="Polar residues" evidence="9">
    <location>
        <begin position="1241"/>
        <end position="1250"/>
    </location>
</feature>
<feature type="compositionally biased region" description="Polar residues" evidence="9">
    <location>
        <begin position="683"/>
        <end position="700"/>
    </location>
</feature>
<dbReference type="EMBL" id="JABDTM020028008">
    <property type="protein sequence ID" value="KAH0809634.1"/>
    <property type="molecule type" value="Genomic_DNA"/>
</dbReference>
<evidence type="ECO:0000313" key="15">
    <source>
        <dbReference type="Proteomes" id="UP000719412"/>
    </source>
</evidence>
<feature type="compositionally biased region" description="Basic and acidic residues" evidence="9">
    <location>
        <begin position="589"/>
        <end position="610"/>
    </location>
</feature>
<dbReference type="InterPro" id="IPR032065">
    <property type="entry name" value="RNF31-UBA"/>
</dbReference>
<feature type="region of interest" description="Disordered" evidence="9">
    <location>
        <begin position="108"/>
        <end position="227"/>
    </location>
</feature>
<dbReference type="InterPro" id="IPR000315">
    <property type="entry name" value="Znf_B-box"/>
</dbReference>
<dbReference type="InterPro" id="IPR001876">
    <property type="entry name" value="Znf_RanBP2"/>
</dbReference>
<organism evidence="14 15">
    <name type="scientific">Tenebrio molitor</name>
    <name type="common">Yellow mealworm beetle</name>
    <dbReference type="NCBI Taxonomy" id="7067"/>
    <lineage>
        <taxon>Eukaryota</taxon>
        <taxon>Metazoa</taxon>
        <taxon>Ecdysozoa</taxon>
        <taxon>Arthropoda</taxon>
        <taxon>Hexapoda</taxon>
        <taxon>Insecta</taxon>
        <taxon>Pterygota</taxon>
        <taxon>Neoptera</taxon>
        <taxon>Endopterygota</taxon>
        <taxon>Coleoptera</taxon>
        <taxon>Polyphaga</taxon>
        <taxon>Cucujiformia</taxon>
        <taxon>Tenebrionidae</taxon>
        <taxon>Tenebrio</taxon>
    </lineage>
</organism>
<dbReference type="SUPFAM" id="SSF57850">
    <property type="entry name" value="RING/U-box"/>
    <property type="match status" value="3"/>
</dbReference>
<accession>A0A8J6L2W7</accession>
<dbReference type="GO" id="GO:0097039">
    <property type="term" value="P:protein linear polyubiquitination"/>
    <property type="evidence" value="ECO:0007669"/>
    <property type="project" value="TreeGrafter"/>
</dbReference>
<dbReference type="SMART" id="SM00647">
    <property type="entry name" value="IBR"/>
    <property type="match status" value="2"/>
</dbReference>
<dbReference type="Gene3D" id="6.10.140.1100">
    <property type="match status" value="1"/>
</dbReference>
<dbReference type="InterPro" id="IPR047542">
    <property type="entry name" value="Rcat_RBR_RNF31-like"/>
</dbReference>
<evidence type="ECO:0008006" key="16">
    <source>
        <dbReference type="Google" id="ProtNLM"/>
    </source>
</evidence>
<evidence type="ECO:0000256" key="4">
    <source>
        <dbReference type="ARBA" id="ARBA00022737"/>
    </source>
</evidence>
<feature type="compositionally biased region" description="Basic and acidic residues" evidence="9">
    <location>
        <begin position="779"/>
        <end position="789"/>
    </location>
</feature>
<evidence type="ECO:0000259" key="12">
    <source>
        <dbReference type="PROSITE" id="PS50199"/>
    </source>
</evidence>
<keyword evidence="5 8" id="KW-0863">Zinc-finger</keyword>
<gene>
    <name evidence="14" type="ORF">GEV33_013149</name>
</gene>
<feature type="compositionally biased region" description="Basic and acidic residues" evidence="9">
    <location>
        <begin position="623"/>
        <end position="640"/>
    </location>
</feature>
<feature type="compositionally biased region" description="Polar residues" evidence="9">
    <location>
        <begin position="269"/>
        <end position="296"/>
    </location>
</feature>
<comment type="caution">
    <text evidence="14">The sequence shown here is derived from an EMBL/GenBank/DDBJ whole genome shotgun (WGS) entry which is preliminary data.</text>
</comment>
<feature type="compositionally biased region" description="Basic and acidic residues" evidence="9">
    <location>
        <begin position="476"/>
        <end position="490"/>
    </location>
</feature>
<dbReference type="SMART" id="SM00547">
    <property type="entry name" value="ZnF_RBZ"/>
    <property type="match status" value="1"/>
</dbReference>
<feature type="compositionally biased region" description="Basic residues" evidence="9">
    <location>
        <begin position="411"/>
        <end position="426"/>
    </location>
</feature>
<evidence type="ECO:0000256" key="9">
    <source>
        <dbReference type="SAM" id="MobiDB-lite"/>
    </source>
</evidence>
<reference evidence="14" key="1">
    <citation type="journal article" date="2020" name="J Insects Food Feed">
        <title>The yellow mealworm (Tenebrio molitor) genome: a resource for the emerging insects as food and feed industry.</title>
        <authorList>
            <person name="Eriksson T."/>
            <person name="Andere A."/>
            <person name="Kelstrup H."/>
            <person name="Emery V."/>
            <person name="Picard C."/>
        </authorList>
    </citation>
    <scope>NUCLEOTIDE SEQUENCE</scope>
    <source>
        <strain evidence="14">Stoneville</strain>
        <tissue evidence="14">Whole head</tissue>
    </source>
</reference>
<feature type="region of interest" description="Disordered" evidence="9">
    <location>
        <begin position="241"/>
        <end position="302"/>
    </location>
</feature>
<feature type="compositionally biased region" description="Basic and acidic residues" evidence="9">
    <location>
        <begin position="1443"/>
        <end position="1465"/>
    </location>
</feature>
<feature type="region of interest" description="Disordered" evidence="9">
    <location>
        <begin position="398"/>
        <end position="536"/>
    </location>
</feature>
<evidence type="ECO:0000259" key="11">
    <source>
        <dbReference type="PROSITE" id="PS50119"/>
    </source>
</evidence>
<dbReference type="Gene3D" id="1.10.8.10">
    <property type="entry name" value="DNA helicase RuvA subunit, C-terminal domain"/>
    <property type="match status" value="1"/>
</dbReference>
<proteinExistence type="inferred from homology"/>
<dbReference type="Pfam" id="PF18091">
    <property type="entry name" value="E3_UbLigase_RBR"/>
    <property type="match status" value="2"/>
</dbReference>
<feature type="compositionally biased region" description="Polar residues" evidence="9">
    <location>
        <begin position="1429"/>
        <end position="1438"/>
    </location>
</feature>
<reference evidence="14" key="2">
    <citation type="submission" date="2021-08" db="EMBL/GenBank/DDBJ databases">
        <authorList>
            <person name="Eriksson T."/>
        </authorList>
    </citation>
    <scope>NUCLEOTIDE SEQUENCE</scope>
    <source>
        <strain evidence="14">Stoneville</strain>
        <tissue evidence="14">Whole head</tissue>
    </source>
</reference>
<evidence type="ECO:0000256" key="8">
    <source>
        <dbReference type="PROSITE-ProRule" id="PRU00322"/>
    </source>
</evidence>
<feature type="compositionally biased region" description="Acidic residues" evidence="9">
    <location>
        <begin position="1797"/>
        <end position="1829"/>
    </location>
</feature>
<evidence type="ECO:0000256" key="6">
    <source>
        <dbReference type="ARBA" id="ARBA00022786"/>
    </source>
</evidence>
<feature type="compositionally biased region" description="Basic and acidic residues" evidence="9">
    <location>
        <begin position="1480"/>
        <end position="1489"/>
    </location>
</feature>
<feature type="region of interest" description="Disordered" evidence="9">
    <location>
        <begin position="14"/>
        <end position="74"/>
    </location>
</feature>
<dbReference type="InterPro" id="IPR026254">
    <property type="entry name" value="RNF31-like"/>
</dbReference>
<dbReference type="GO" id="GO:0061630">
    <property type="term" value="F:ubiquitin protein ligase activity"/>
    <property type="evidence" value="ECO:0007669"/>
    <property type="project" value="TreeGrafter"/>
</dbReference>
<feature type="compositionally biased region" description="Basic and acidic residues" evidence="9">
    <location>
        <begin position="1543"/>
        <end position="1570"/>
    </location>
</feature>
<dbReference type="PANTHER" id="PTHR16004:SF2">
    <property type="entry name" value="E3 UBIQUITIN-PROTEIN LIGASE LUBEL"/>
    <property type="match status" value="1"/>
</dbReference>
<feature type="domain" description="RING-type" evidence="13">
    <location>
        <begin position="1960"/>
        <end position="2198"/>
    </location>
</feature>
<dbReference type="PROSITE" id="PS50089">
    <property type="entry name" value="ZF_RING_2"/>
    <property type="match status" value="1"/>
</dbReference>
<comment type="similarity">
    <text evidence="1">Belongs to the RBR family.</text>
</comment>
<evidence type="ECO:0000256" key="3">
    <source>
        <dbReference type="ARBA" id="ARBA00022723"/>
    </source>
</evidence>
<feature type="region of interest" description="Disordered" evidence="9">
    <location>
        <begin position="1115"/>
        <end position="1136"/>
    </location>
</feature>
<dbReference type="GO" id="GO:0070530">
    <property type="term" value="F:K63-linked polyubiquitin modification-dependent protein binding"/>
    <property type="evidence" value="ECO:0007669"/>
    <property type="project" value="TreeGrafter"/>
</dbReference>
<keyword evidence="3" id="KW-0479">Metal-binding</keyword>
<feature type="compositionally biased region" description="Basic residues" evidence="9">
    <location>
        <begin position="1499"/>
        <end position="1520"/>
    </location>
</feature>
<dbReference type="GO" id="GO:0071797">
    <property type="term" value="C:LUBAC complex"/>
    <property type="evidence" value="ECO:0007669"/>
    <property type="project" value="InterPro"/>
</dbReference>
<keyword evidence="2" id="KW-0808">Transferase</keyword>
<dbReference type="InterPro" id="IPR001841">
    <property type="entry name" value="Znf_RING"/>
</dbReference>
<feature type="domain" description="RING-type" evidence="10">
    <location>
        <begin position="1964"/>
        <end position="2013"/>
    </location>
</feature>
<dbReference type="GO" id="GO:0008270">
    <property type="term" value="F:zinc ion binding"/>
    <property type="evidence" value="ECO:0007669"/>
    <property type="project" value="UniProtKB-KW"/>
</dbReference>
<dbReference type="GO" id="GO:0036435">
    <property type="term" value="F:K48-linked polyubiquitin modification-dependent protein binding"/>
    <property type="evidence" value="ECO:0007669"/>
    <property type="project" value="TreeGrafter"/>
</dbReference>
<dbReference type="InterPro" id="IPR047540">
    <property type="entry name" value="BRcat_RBR_RNF31-like"/>
</dbReference>
<dbReference type="InterPro" id="IPR013083">
    <property type="entry name" value="Znf_RING/FYVE/PHD"/>
</dbReference>
<feature type="compositionally biased region" description="Basic and acidic residues" evidence="9">
    <location>
        <begin position="166"/>
        <end position="179"/>
    </location>
</feature>
<evidence type="ECO:0000259" key="13">
    <source>
        <dbReference type="PROSITE" id="PS51873"/>
    </source>
</evidence>
<evidence type="ECO:0000256" key="7">
    <source>
        <dbReference type="ARBA" id="ARBA00022833"/>
    </source>
</evidence>
<keyword evidence="4" id="KW-0677">Repeat</keyword>
<feature type="compositionally biased region" description="Polar residues" evidence="9">
    <location>
        <begin position="242"/>
        <end position="251"/>
    </location>
</feature>
<feature type="compositionally biased region" description="Basic and acidic residues" evidence="9">
    <location>
        <begin position="1707"/>
        <end position="1737"/>
    </location>
</feature>
<dbReference type="InterPro" id="IPR041031">
    <property type="entry name" value="RNF31_C"/>
</dbReference>
<feature type="compositionally biased region" description="Basic and acidic residues" evidence="9">
    <location>
        <begin position="439"/>
        <end position="468"/>
    </location>
</feature>
<evidence type="ECO:0000256" key="2">
    <source>
        <dbReference type="ARBA" id="ARBA00022679"/>
    </source>
</evidence>
<feature type="compositionally biased region" description="Polar residues" evidence="9">
    <location>
        <begin position="1764"/>
        <end position="1783"/>
    </location>
</feature>
<dbReference type="Gene3D" id="1.20.120.1750">
    <property type="match status" value="1"/>
</dbReference>
<feature type="compositionally biased region" description="Low complexity" evidence="9">
    <location>
        <begin position="1521"/>
        <end position="1534"/>
    </location>
</feature>
<feature type="compositionally biased region" description="Low complexity" evidence="9">
    <location>
        <begin position="1470"/>
        <end position="1479"/>
    </location>
</feature>
<keyword evidence="6" id="KW-0833">Ubl conjugation pathway</keyword>
<dbReference type="PROSITE" id="PS51873">
    <property type="entry name" value="TRIAD"/>
    <property type="match status" value="1"/>
</dbReference>
<sequence length="2418" mass="270055">MRFLSYFRQTRQKFGRYKSGSGAPPPPVPAEEKPRQSFSKNSQEPDYEVIEFGQQYSNAPPLPVKNETQRSDGRHCQLCGTSNPSIRCDQCFQIFCLSCDDMYHRHPKRQTHYRRPLDASVRPPLPPKGESHSAPVPPPRRHRRAGSIGPSPCPSPTPSRHNQGLPRKESSFSFKDKMNSLKRMVGTRPLPPTPSSPTHSSPRQFTSSPPNFDRYNRGFEVPSPSPSLQQRYRQHQLAMRGTTPNLSSTGSDFDKPPSRDSGYPDWETEQWNSRFRSGSISGSDSGNRMRKLSNTSCPPPRTLPHSASVFDLNNTMPPHHHHHGFMPMQQAQSMAQLNCPTCYQGSWMDCAMCDQRTGSNLSLNVAPPPYPMNPMWMGTWHGPPPSAMYPYPVPMGHVHHHSRPPSPTHSVKSRKSSMSKKGRKKYREVEETDDEDDMEDRRSIFSHNDRNERKSLGGRFPERQRPSRDTSSVPREVARRNTIDRVERISNVRSRPSVRQSSSESDDEHSESQKEESEIVEEGSEQDTGPKPLPELPNANWECEHCTFVNEAGTKVCLVCCKTASVNVKLVQNEESQNLAPKNLPKSKQNKEQNKLQRSRSSDDYSKDYSETESLLNKLGKLKTSEPPKEVPAEPKKGKDGCVSPSASELEDKAPIVSLENGVPGSAVNSSVGTDDSARDKVTMSTGTSPPPQNMSTQTYEDVAQPGEVPKSPRGRPTSRNNRRRDLRRSNSLHMGTQRRGSEWSLHRSSSRQSFTTDSQSLPGSREQSPSPYDYGDDSVERLLSRDRRPTTNRSYYSIMDLRKPELYRNDPPFYRNDYPSHRPRADSFDFAENGFHSFKMQGMELVKLLREAEQYKYTADEVQAALAHCKDANPIDWLRQNWDATIASVQTLATQMGREGPMNIVGTVSEEEARAALRLHKGNLWPAVTDCVEQRQRKYAELAARGEFSREDILTVLTANHGDLEAAFNELSKTQLKPFLMRIWGPPVGTENEAGNQGATLEKIRGEDVENQRADKEMAKAVSPIDNGKDRAPPTTEQTPIVKEVPPDELKKTQNFELLDNIESEVLKNLQDINKLSDSLETNNEPKSTKPKVYVEKSSTVIQVVDHDYEVPEAERDEKRIESDFSDTESSDEGNRVEEFVDAVSEVHPVGLAPLKRKSVSTLNITLASTGEPGESATGVPISVVKNSTEVKMIQPSESTREDVVVESTAAIQLQSAPPKNGDVGASEVKAEQKRDLEASTKQNNTATSLEVPPVLADSDKERALVMPSVEQDGGLLASGVEKNVESRPSTSTAGGVEENKNVELADGTNLLENERQSVETGLKEKLGEKMTEGGVGGGEIAADVTSVDLESCTMSEDVSVVKNENNDEIVANLIVAQQDVRSSVADVKEELNEDVGAGLGTCEVESDLKRNVLVEENATKAEKNGDSEQQIGQRKSASPRLENDRCRKVRPKEVVSSEKKDLSRSGQEVEVVSQSVVEVKEEKEESTGKPVENKPPLTKKQKKSMKRAKRRSQRRAARRGSTSTTESSSCEKPLTETDSEPNQKEPLKEVHEEVKNSEDQEAKPRDVTSSEQPKTDVQATTSTDLPENVEIHPKISTTVQIAQNKQSLLPVPPKRPSRIPISRQRSISKSEPKSPDVHTASKIPIKTGSQIPVKNKQHNNIDHTGEGGSVNNSQTGESPGEVVQTSEDKPSGSAEEIVGRSGSAAKDEGVEVEEVERPQRPCVQRDKSEEIEQEMKQSVQAIKELNRQLNTNSKSKKGSLGSFRNSSVESTTSSKQLSYTKSLDNDSDSSVSDSNVEELLDPSTDEDSYEDFEEYDEVEESDTEDYNEFDRKNARIVDELDINLSQISAKVEKLTTDLTDNKNDYLDEVCESEEYSSEEEEEAEDESDNKFDVSIEVKQPSEIEVMERQARRFLAEGQVKNYQQAELAVSLMALKFSAEEALEAVHDCQTLDAAIAYLQQDCELCAGKYPVNQIVSMLKCTHRCCQECAKNYFTVQVTDRTIMDCSCPFCKQPELTSSEISEDEVSDYFGNLDILLKGILDATVHELFQRKLRDRTLMQDPNFKWCVKCSSGFIANPRQRRLICPDCKTMTCANCRRTWEKQHEGISCEKFAEWKDANDPENQATAVAKHLAENGIDCPKCKFRYSLARGGCMHFTCTQCKHEFCYGCGKPFMMGAKCGVSQYCGKLGLHAHHPRNCLFYLRDKEPAELQRLLKEHKIPFDTEKKEENAAAAAKCPVPLQRETPNGLIDTVCNNEVTPGQGGLCRMHYLEYLCMSIRRHKIDTIDILSADDLETVVRRAAKKLPPNAYGTPRDMLHYVEYLVGLIGRHKLDPVTILDLVEVGQELRRRGKELPERSASCNDQEYRLICVKVGLVGGGLVHVATRVTGALVPNHLRGLLAELVCQCAQLHVCLSLLY</sequence>
<keyword evidence="15" id="KW-1185">Reference proteome</keyword>
<feature type="region of interest" description="Disordered" evidence="9">
    <location>
        <begin position="1215"/>
        <end position="1261"/>
    </location>
</feature>
<feature type="compositionally biased region" description="Basic and acidic residues" evidence="9">
    <location>
        <begin position="1115"/>
        <end position="1124"/>
    </location>
</feature>
<dbReference type="CDD" id="cd19815">
    <property type="entry name" value="Bbox1_HOIP"/>
    <property type="match status" value="1"/>
</dbReference>
<dbReference type="GO" id="GO:1990450">
    <property type="term" value="F:linear polyubiquitin binding"/>
    <property type="evidence" value="ECO:0007669"/>
    <property type="project" value="TreeGrafter"/>
</dbReference>
<feature type="region of interest" description="Disordered" evidence="9">
    <location>
        <begin position="1420"/>
        <end position="1832"/>
    </location>
</feature>
<dbReference type="Pfam" id="PF16678">
    <property type="entry name" value="UBA_HOIP"/>
    <property type="match status" value="1"/>
</dbReference>
<dbReference type="InterPro" id="IPR002867">
    <property type="entry name" value="IBR_dom"/>
</dbReference>
<keyword evidence="7" id="KW-0862">Zinc</keyword>
<feature type="domain" description="RanBP2-type" evidence="12">
    <location>
        <begin position="537"/>
        <end position="560"/>
    </location>
</feature>
<dbReference type="InterPro" id="IPR047543">
    <property type="entry name" value="Bbox1_RNF31-like"/>
</dbReference>
<dbReference type="PROSITE" id="PS50199">
    <property type="entry name" value="ZF_RANBP2_2"/>
    <property type="match status" value="1"/>
</dbReference>
<dbReference type="Gene3D" id="3.30.40.10">
    <property type="entry name" value="Zinc/RING finger domain, C3HC4 (zinc finger)"/>
    <property type="match status" value="1"/>
</dbReference>
<dbReference type="CDD" id="cd20351">
    <property type="entry name" value="Rcat_RBR_HOIP"/>
    <property type="match status" value="1"/>
</dbReference>
<feature type="compositionally biased region" description="Polar residues" evidence="9">
    <location>
        <begin position="1597"/>
        <end position="1609"/>
    </location>
</feature>
<feature type="region of interest" description="Disordered" evidence="9">
    <location>
        <begin position="1273"/>
        <end position="1303"/>
    </location>
</feature>
<feature type="compositionally biased region" description="Acidic residues" evidence="9">
    <location>
        <begin position="1873"/>
        <end position="1889"/>
    </location>
</feature>
<evidence type="ECO:0000313" key="14">
    <source>
        <dbReference type="EMBL" id="KAH0809634.1"/>
    </source>
</evidence>
<name>A0A8J6L2W7_TENMO</name>
<dbReference type="CDD" id="cd20337">
    <property type="entry name" value="BRcat_RBR_HOIP"/>
    <property type="match status" value="1"/>
</dbReference>
<feature type="region of interest" description="Disordered" evidence="9">
    <location>
        <begin position="1873"/>
        <end position="1892"/>
    </location>
</feature>
<feature type="domain" description="B box-type" evidence="11">
    <location>
        <begin position="71"/>
        <end position="117"/>
    </location>
</feature>
<dbReference type="PROSITE" id="PS01358">
    <property type="entry name" value="ZF_RANBP2_1"/>
    <property type="match status" value="1"/>
</dbReference>
<dbReference type="PANTHER" id="PTHR16004">
    <property type="entry name" value="RING FINGER PROTEIN 31-RELATED"/>
    <property type="match status" value="1"/>
</dbReference>
<dbReference type="InterPro" id="IPR044066">
    <property type="entry name" value="TRIAD_supradom"/>
</dbReference>
<feature type="compositionally biased region" description="Polar residues" evidence="9">
    <location>
        <begin position="1571"/>
        <end position="1587"/>
    </location>
</feature>
<dbReference type="Pfam" id="PF01485">
    <property type="entry name" value="IBR"/>
    <property type="match status" value="1"/>
</dbReference>
<dbReference type="PROSITE" id="PS50119">
    <property type="entry name" value="ZF_BBOX"/>
    <property type="match status" value="1"/>
</dbReference>
<protein>
    <recommendedName>
        <fullName evidence="16">RBR-type E3 ubiquitin transferase</fullName>
    </recommendedName>
</protein>
<dbReference type="Pfam" id="PF22191">
    <property type="entry name" value="IBR_1"/>
    <property type="match status" value="1"/>
</dbReference>
<feature type="compositionally biased region" description="Basic and acidic residues" evidence="9">
    <location>
        <begin position="1230"/>
        <end position="1240"/>
    </location>
</feature>
<feature type="region of interest" description="Disordered" evidence="9">
    <location>
        <begin position="577"/>
        <end position="789"/>
    </location>
</feature>
<evidence type="ECO:0000256" key="1">
    <source>
        <dbReference type="ARBA" id="ARBA00008278"/>
    </source>
</evidence>
<feature type="compositionally biased region" description="Low complexity" evidence="9">
    <location>
        <begin position="491"/>
        <end position="503"/>
    </location>
</feature>